<dbReference type="STRING" id="57704.SAMN04489793_3281"/>
<name>A0A1H4VN92_TSUTY</name>
<dbReference type="EMBL" id="FNSA01000003">
    <property type="protein sequence ID" value="SEC82405.1"/>
    <property type="molecule type" value="Genomic_DNA"/>
</dbReference>
<reference evidence="2" key="1">
    <citation type="submission" date="2016-10" db="EMBL/GenBank/DDBJ databases">
        <authorList>
            <person name="Varghese N."/>
            <person name="Submissions S."/>
        </authorList>
    </citation>
    <scope>NUCLEOTIDE SEQUENCE [LARGE SCALE GENOMIC DNA]</scope>
    <source>
        <strain evidence="2">DSM 44234</strain>
    </source>
</reference>
<dbReference type="OrthoDB" id="10008427at2"/>
<gene>
    <name evidence="1" type="ORF">SAMN04489793_3281</name>
</gene>
<sequence>MTTEATAQVCEIRVREKFIDGTVAQVLRFDPPIVGDDNAEHAFGIACTSGPLVDVYAMDPANPGWIARDEFGGWVTLVNCSLLKRRSRTLGELLASCGIEIVR</sequence>
<evidence type="ECO:0000313" key="1">
    <source>
        <dbReference type="EMBL" id="SEC82405.1"/>
    </source>
</evidence>
<dbReference type="RefSeq" id="WP_068742736.1">
    <property type="nucleotide sequence ID" value="NZ_FNSA01000003.1"/>
</dbReference>
<accession>A0A1H4VN92</accession>
<organism evidence="1 2">
    <name type="scientific">Tsukamurella tyrosinosolvens</name>
    <dbReference type="NCBI Taxonomy" id="57704"/>
    <lineage>
        <taxon>Bacteria</taxon>
        <taxon>Bacillati</taxon>
        <taxon>Actinomycetota</taxon>
        <taxon>Actinomycetes</taxon>
        <taxon>Mycobacteriales</taxon>
        <taxon>Tsukamurellaceae</taxon>
        <taxon>Tsukamurella</taxon>
    </lineage>
</organism>
<proteinExistence type="predicted"/>
<dbReference type="Proteomes" id="UP000182241">
    <property type="component" value="Unassembled WGS sequence"/>
</dbReference>
<protein>
    <submittedName>
        <fullName evidence="1">Uncharacterized protein</fullName>
    </submittedName>
</protein>
<evidence type="ECO:0000313" key="2">
    <source>
        <dbReference type="Proteomes" id="UP000182241"/>
    </source>
</evidence>
<dbReference type="AlphaFoldDB" id="A0A1H4VN92"/>
<keyword evidence="2" id="KW-1185">Reference proteome</keyword>